<dbReference type="GO" id="GO:0016740">
    <property type="term" value="F:transferase activity"/>
    <property type="evidence" value="ECO:0007669"/>
    <property type="project" value="UniProtKB-KW"/>
</dbReference>
<evidence type="ECO:0000313" key="2">
    <source>
        <dbReference type="EMBL" id="RIJ24635.1"/>
    </source>
</evidence>
<evidence type="ECO:0000313" key="3">
    <source>
        <dbReference type="Proteomes" id="UP000265431"/>
    </source>
</evidence>
<evidence type="ECO:0000259" key="1">
    <source>
        <dbReference type="Pfam" id="PF01636"/>
    </source>
</evidence>
<dbReference type="RefSeq" id="WP_119379824.1">
    <property type="nucleotide sequence ID" value="NZ_QWGB01000005.1"/>
</dbReference>
<name>A0A399R332_9PROT</name>
<protein>
    <submittedName>
        <fullName evidence="2">Phosphotransferase family protein</fullName>
    </submittedName>
</protein>
<dbReference type="AlphaFoldDB" id="A0A399R332"/>
<feature type="domain" description="Aminoglycoside phosphotransferase" evidence="1">
    <location>
        <begin position="33"/>
        <end position="254"/>
    </location>
</feature>
<dbReference type="Gene3D" id="3.90.1200.10">
    <property type="match status" value="1"/>
</dbReference>
<organism evidence="2 3">
    <name type="scientific">Henriciella barbarensis</name>
    <dbReference type="NCBI Taxonomy" id="86342"/>
    <lineage>
        <taxon>Bacteria</taxon>
        <taxon>Pseudomonadati</taxon>
        <taxon>Pseudomonadota</taxon>
        <taxon>Alphaproteobacteria</taxon>
        <taxon>Hyphomonadales</taxon>
        <taxon>Hyphomonadaceae</taxon>
        <taxon>Henriciella</taxon>
    </lineage>
</organism>
<dbReference type="Gene3D" id="3.30.200.20">
    <property type="entry name" value="Phosphorylase Kinase, domain 1"/>
    <property type="match status" value="1"/>
</dbReference>
<keyword evidence="2" id="KW-0808">Transferase</keyword>
<dbReference type="InterPro" id="IPR011009">
    <property type="entry name" value="Kinase-like_dom_sf"/>
</dbReference>
<dbReference type="InterPro" id="IPR002575">
    <property type="entry name" value="Aminoglycoside_PTrfase"/>
</dbReference>
<comment type="caution">
    <text evidence="2">The sequence shown here is derived from an EMBL/GenBank/DDBJ whole genome shotgun (WGS) entry which is preliminary data.</text>
</comment>
<dbReference type="PANTHER" id="PTHR47829">
    <property type="entry name" value="HYDROLASE, PUTATIVE (AFU_ORTHOLOGUE AFUA_1G12880)-RELATED"/>
    <property type="match status" value="1"/>
</dbReference>
<accession>A0A399R332</accession>
<dbReference type="EMBL" id="QWGB01000005">
    <property type="protein sequence ID" value="RIJ24635.1"/>
    <property type="molecule type" value="Genomic_DNA"/>
</dbReference>
<reference evidence="2 3" key="1">
    <citation type="submission" date="2018-08" db="EMBL/GenBank/DDBJ databases">
        <title>Henriciella mobilis sp. nov., isolated from seawater.</title>
        <authorList>
            <person name="Cheng H."/>
            <person name="Wu Y.-H."/>
            <person name="Xu X.-W."/>
            <person name="Guo L.-L."/>
        </authorList>
    </citation>
    <scope>NUCLEOTIDE SEQUENCE [LARGE SCALE GENOMIC DNA]</scope>
    <source>
        <strain evidence="2 3">CCUG66934</strain>
    </source>
</reference>
<dbReference type="InterPro" id="IPR041726">
    <property type="entry name" value="ACAD10_11_N"/>
</dbReference>
<proteinExistence type="predicted"/>
<keyword evidence="3" id="KW-1185">Reference proteome</keyword>
<dbReference type="Proteomes" id="UP000265431">
    <property type="component" value="Unassembled WGS sequence"/>
</dbReference>
<sequence>MSDDPKEKDDSIDATHLQVWLERALHGFQGPLTIKKFEGGQSNPTYLLRTPRRKYVLRSQPPGEIVGGAHAVHREYRAMHALDGQIVPVPKVRILCEDPAIIGRNFYVMDFVDGDILWQPDLPDVRPENRPKYFDAMNRTLADLHNVDPAAVGLNDFGRAENYLSRQIHRWSRQYRADERAGRIERMDRMADWLAANTPDSTGVSIVHGDFRINNLMFKHDRPEVAAVLDWELSTIGDPVTDFAFHLMMYRVPSGIQGGGLKGLNLSALNLPSETDYILAYCERTGRTSIPDLQFHIAFNLFRFAAIIHGIKGRALRGTASSAKAHEVASALDIYVNLAWDETRLAGMQ</sequence>
<dbReference type="OrthoDB" id="3806873at2"/>
<dbReference type="PANTHER" id="PTHR47829:SF1">
    <property type="entry name" value="HAD FAMILY PHOSPHATASE"/>
    <property type="match status" value="1"/>
</dbReference>
<dbReference type="CDD" id="cd05154">
    <property type="entry name" value="ACAD10_11_N-like"/>
    <property type="match status" value="1"/>
</dbReference>
<dbReference type="SUPFAM" id="SSF56112">
    <property type="entry name" value="Protein kinase-like (PK-like)"/>
    <property type="match status" value="1"/>
</dbReference>
<dbReference type="Pfam" id="PF01636">
    <property type="entry name" value="APH"/>
    <property type="match status" value="1"/>
</dbReference>
<dbReference type="InterPro" id="IPR052898">
    <property type="entry name" value="ACAD10-like"/>
</dbReference>
<gene>
    <name evidence="2" type="ORF">D1224_10540</name>
</gene>